<accession>A0ACC2N437</accession>
<evidence type="ECO:0000313" key="1">
    <source>
        <dbReference type="EMBL" id="KAJ8665074.1"/>
    </source>
</evidence>
<keyword evidence="2" id="KW-1185">Reference proteome</keyword>
<dbReference type="Proteomes" id="UP001239111">
    <property type="component" value="Chromosome 4"/>
</dbReference>
<sequence>MRRKRRGTSRNAAPSKSRRVDAHLQQESEAEENIELPQPQGNLQAARTHTSGRAVSVNHQRGAARASRGRSIPSVAAVLSRAGSSSRRPRNASTHQVGENARSNQQLSDLEDPLPSLPTISTRRGRPQPVNEPHIQPGEPNLNYQQRRRHAFTREVIADDPALPVQPPQARPRRGRPRRNNNTDDTGRHAHHHQGGHNNGEDDAEQPTHHEVHQYNDDADMFGHAPPARRRRQDMQNDDDAELLEQPLPERPRRGGARNDNAAPPLTIRPRVGGARNDDAVLPVQPLPICSRRGGARDDDAELLVQPLPIHQHQGGVLYDDAELPRQFLPTRTRFESARNNEAELRNMQPLPARQRRRGGHNNNDNELPLGRPPAHPRQRERVDDADPVLPVLQPPARSHRGKRGGHATLQGTTSSRVRASAGELASSAQRIAAPQPALQASHRQVGGRGERAAPSTTTRQLIALVFKQVIGKILTLKIKAHPQTTQ</sequence>
<proteinExistence type="predicted"/>
<gene>
    <name evidence="1" type="ORF">QAD02_006736</name>
</gene>
<reference evidence="1" key="1">
    <citation type="submission" date="2023-04" db="EMBL/GenBank/DDBJ databases">
        <title>A chromosome-level genome assembly of the parasitoid wasp Eretmocerus hayati.</title>
        <authorList>
            <person name="Zhong Y."/>
            <person name="Liu S."/>
            <person name="Liu Y."/>
        </authorList>
    </citation>
    <scope>NUCLEOTIDE SEQUENCE</scope>
    <source>
        <strain evidence="1">ZJU_SS_LIU_2023</strain>
    </source>
</reference>
<dbReference type="EMBL" id="CM056744">
    <property type="protein sequence ID" value="KAJ8665074.1"/>
    <property type="molecule type" value="Genomic_DNA"/>
</dbReference>
<name>A0ACC2N437_9HYME</name>
<organism evidence="1 2">
    <name type="scientific">Eretmocerus hayati</name>
    <dbReference type="NCBI Taxonomy" id="131215"/>
    <lineage>
        <taxon>Eukaryota</taxon>
        <taxon>Metazoa</taxon>
        <taxon>Ecdysozoa</taxon>
        <taxon>Arthropoda</taxon>
        <taxon>Hexapoda</taxon>
        <taxon>Insecta</taxon>
        <taxon>Pterygota</taxon>
        <taxon>Neoptera</taxon>
        <taxon>Endopterygota</taxon>
        <taxon>Hymenoptera</taxon>
        <taxon>Apocrita</taxon>
        <taxon>Proctotrupomorpha</taxon>
        <taxon>Chalcidoidea</taxon>
        <taxon>Aphelinidae</taxon>
        <taxon>Aphelininae</taxon>
        <taxon>Eretmocerus</taxon>
    </lineage>
</organism>
<protein>
    <submittedName>
        <fullName evidence="1">Uncharacterized protein</fullName>
    </submittedName>
</protein>
<comment type="caution">
    <text evidence="1">The sequence shown here is derived from an EMBL/GenBank/DDBJ whole genome shotgun (WGS) entry which is preliminary data.</text>
</comment>
<evidence type="ECO:0000313" key="2">
    <source>
        <dbReference type="Proteomes" id="UP001239111"/>
    </source>
</evidence>